<organism evidence="1 2">
    <name type="scientific">Araneus ventricosus</name>
    <name type="common">Orbweaver spider</name>
    <name type="synonym">Epeira ventricosa</name>
    <dbReference type="NCBI Taxonomy" id="182803"/>
    <lineage>
        <taxon>Eukaryota</taxon>
        <taxon>Metazoa</taxon>
        <taxon>Ecdysozoa</taxon>
        <taxon>Arthropoda</taxon>
        <taxon>Chelicerata</taxon>
        <taxon>Arachnida</taxon>
        <taxon>Araneae</taxon>
        <taxon>Araneomorphae</taxon>
        <taxon>Entelegynae</taxon>
        <taxon>Araneoidea</taxon>
        <taxon>Araneidae</taxon>
        <taxon>Araneus</taxon>
    </lineage>
</organism>
<evidence type="ECO:0000313" key="2">
    <source>
        <dbReference type="Proteomes" id="UP000499080"/>
    </source>
</evidence>
<reference evidence="1 2" key="1">
    <citation type="journal article" date="2019" name="Sci. Rep.">
        <title>Orb-weaving spider Araneus ventricosus genome elucidates the spidroin gene catalogue.</title>
        <authorList>
            <person name="Kono N."/>
            <person name="Nakamura H."/>
            <person name="Ohtoshi R."/>
            <person name="Moran D.A.P."/>
            <person name="Shinohara A."/>
            <person name="Yoshida Y."/>
            <person name="Fujiwara M."/>
            <person name="Mori M."/>
            <person name="Tomita M."/>
            <person name="Arakawa K."/>
        </authorList>
    </citation>
    <scope>NUCLEOTIDE SEQUENCE [LARGE SCALE GENOMIC DNA]</scope>
</reference>
<protein>
    <submittedName>
        <fullName evidence="1">Uncharacterized protein</fullName>
    </submittedName>
</protein>
<dbReference type="EMBL" id="BGPR01011007">
    <property type="protein sequence ID" value="GBN49141.1"/>
    <property type="molecule type" value="Genomic_DNA"/>
</dbReference>
<dbReference type="Proteomes" id="UP000499080">
    <property type="component" value="Unassembled WGS sequence"/>
</dbReference>
<name>A0A4Y2PD29_ARAVE</name>
<dbReference type="AlphaFoldDB" id="A0A4Y2PD29"/>
<keyword evidence="2" id="KW-1185">Reference proteome</keyword>
<proteinExistence type="predicted"/>
<sequence length="28" mass="3432">ERSFTYLLYFQIFVRTSKGRIFSSKENN</sequence>
<evidence type="ECO:0000313" key="1">
    <source>
        <dbReference type="EMBL" id="GBN49141.1"/>
    </source>
</evidence>
<comment type="caution">
    <text evidence="1">The sequence shown here is derived from an EMBL/GenBank/DDBJ whole genome shotgun (WGS) entry which is preliminary data.</text>
</comment>
<gene>
    <name evidence="1" type="ORF">AVEN_241629_1</name>
</gene>
<accession>A0A4Y2PD29</accession>
<feature type="non-terminal residue" evidence="1">
    <location>
        <position position="1"/>
    </location>
</feature>